<feature type="compositionally biased region" description="Basic and acidic residues" evidence="5">
    <location>
        <begin position="95"/>
        <end position="104"/>
    </location>
</feature>
<dbReference type="SMART" id="SM00528">
    <property type="entry name" value="HNS"/>
    <property type="match status" value="1"/>
</dbReference>
<evidence type="ECO:0000256" key="5">
    <source>
        <dbReference type="SAM" id="MobiDB-lite"/>
    </source>
</evidence>
<dbReference type="PANTHER" id="PTHR38097:SF2">
    <property type="entry name" value="DNA-BINDING PROTEIN STPA"/>
    <property type="match status" value="1"/>
</dbReference>
<name>A0ABN7QM03_9BURK</name>
<evidence type="ECO:0000259" key="6">
    <source>
        <dbReference type="SMART" id="SM00528"/>
    </source>
</evidence>
<feature type="domain" description="DNA-binding protein H-NS-like C-terminal" evidence="6">
    <location>
        <begin position="63"/>
        <end position="102"/>
    </location>
</feature>
<evidence type="ECO:0000256" key="2">
    <source>
        <dbReference type="ARBA" id="ARBA00010610"/>
    </source>
</evidence>
<feature type="region of interest" description="Disordered" evidence="5">
    <location>
        <begin position="53"/>
        <end position="104"/>
    </location>
</feature>
<dbReference type="Gene3D" id="4.10.430.30">
    <property type="match status" value="1"/>
</dbReference>
<dbReference type="Proteomes" id="UP000789752">
    <property type="component" value="Unassembled WGS sequence"/>
</dbReference>
<evidence type="ECO:0000256" key="4">
    <source>
        <dbReference type="ARBA" id="ARBA00023125"/>
    </source>
</evidence>
<dbReference type="InterPro" id="IPR027444">
    <property type="entry name" value="H-NS_C_dom"/>
</dbReference>
<gene>
    <name evidence="7" type="ORF">R54767_02375</name>
</gene>
<reference evidence="7 8" key="1">
    <citation type="submission" date="2021-04" db="EMBL/GenBank/DDBJ databases">
        <authorList>
            <person name="Vanwijnsberghe S."/>
        </authorList>
    </citation>
    <scope>NUCLEOTIDE SEQUENCE [LARGE SCALE GENOMIC DNA]</scope>
    <source>
        <strain evidence="7 8">LMG 32171</strain>
    </source>
</reference>
<sequence>MASYKQLTAQLEKLHKEVAVAREKEMAQVVADIRLLIEEFDITAEELGFAASGTKGTKSAKAKGLKPALPARYRNPKTGETWSGRGRSPGWLAGKNRERFLTES</sequence>
<accession>A0ABN7QM03</accession>
<dbReference type="EMBL" id="CAJQYY010000012">
    <property type="protein sequence ID" value="CAG4898342.1"/>
    <property type="molecule type" value="Genomic_DNA"/>
</dbReference>
<evidence type="ECO:0000256" key="1">
    <source>
        <dbReference type="ARBA" id="ARBA00004453"/>
    </source>
</evidence>
<proteinExistence type="inferred from homology"/>
<organism evidence="7 8">
    <name type="scientific">Paraburkholderia gardini</name>
    <dbReference type="NCBI Taxonomy" id="2823469"/>
    <lineage>
        <taxon>Bacteria</taxon>
        <taxon>Pseudomonadati</taxon>
        <taxon>Pseudomonadota</taxon>
        <taxon>Betaproteobacteria</taxon>
        <taxon>Burkholderiales</taxon>
        <taxon>Burkholderiaceae</taxon>
        <taxon>Paraburkholderia</taxon>
    </lineage>
</organism>
<comment type="subcellular location">
    <subcellularLocation>
        <location evidence="1">Cytoplasm</location>
        <location evidence="1">Nucleoid</location>
    </subcellularLocation>
</comment>
<comment type="similarity">
    <text evidence="2">Belongs to the histone-like protein H-NS family.</text>
</comment>
<keyword evidence="8" id="KW-1185">Reference proteome</keyword>
<evidence type="ECO:0000256" key="3">
    <source>
        <dbReference type="ARBA" id="ARBA00022490"/>
    </source>
</evidence>
<keyword evidence="3" id="KW-0963">Cytoplasm</keyword>
<dbReference type="PANTHER" id="PTHR38097">
    <property type="match status" value="1"/>
</dbReference>
<evidence type="ECO:0000313" key="8">
    <source>
        <dbReference type="Proteomes" id="UP000789752"/>
    </source>
</evidence>
<protein>
    <submittedName>
        <fullName evidence="7">DNA-binding protein Bv3F</fullName>
    </submittedName>
</protein>
<dbReference type="Pfam" id="PF00816">
    <property type="entry name" value="Histone_HNS"/>
    <property type="match status" value="1"/>
</dbReference>
<evidence type="ECO:0000313" key="7">
    <source>
        <dbReference type="EMBL" id="CAG4898342.1"/>
    </source>
</evidence>
<comment type="caution">
    <text evidence="7">The sequence shown here is derived from an EMBL/GenBank/DDBJ whole genome shotgun (WGS) entry which is preliminary data.</text>
</comment>
<dbReference type="RefSeq" id="WP_228978279.1">
    <property type="nucleotide sequence ID" value="NZ_CAJQYY010000012.1"/>
</dbReference>
<dbReference type="SUPFAM" id="SSF81273">
    <property type="entry name" value="H-NS histone-like proteins"/>
    <property type="match status" value="1"/>
</dbReference>
<dbReference type="GO" id="GO:0003677">
    <property type="term" value="F:DNA binding"/>
    <property type="evidence" value="ECO:0007669"/>
    <property type="project" value="UniProtKB-KW"/>
</dbReference>
<keyword evidence="4 7" id="KW-0238">DNA-binding</keyword>